<evidence type="ECO:0000259" key="1">
    <source>
        <dbReference type="Pfam" id="PF01869"/>
    </source>
</evidence>
<dbReference type="PANTHER" id="PTHR43190">
    <property type="entry name" value="N-ACETYL-D-GLUCOSAMINE KINASE"/>
    <property type="match status" value="1"/>
</dbReference>
<protein>
    <submittedName>
        <fullName evidence="2">N-acetylglucosamine kinase</fullName>
    </submittedName>
</protein>
<dbReference type="RefSeq" id="WP_379596885.1">
    <property type="nucleotide sequence ID" value="NZ_JBHUDE010000036.1"/>
</dbReference>
<dbReference type="PANTHER" id="PTHR43190:SF3">
    <property type="entry name" value="N-ACETYL-D-GLUCOSAMINE KINASE"/>
    <property type="match status" value="1"/>
</dbReference>
<evidence type="ECO:0000313" key="3">
    <source>
        <dbReference type="Proteomes" id="UP001597221"/>
    </source>
</evidence>
<dbReference type="InterPro" id="IPR043129">
    <property type="entry name" value="ATPase_NBD"/>
</dbReference>
<dbReference type="Proteomes" id="UP001597221">
    <property type="component" value="Unassembled WGS sequence"/>
</dbReference>
<evidence type="ECO:0000313" key="2">
    <source>
        <dbReference type="EMBL" id="MFD1607484.1"/>
    </source>
</evidence>
<dbReference type="Gene3D" id="3.30.420.40">
    <property type="match status" value="2"/>
</dbReference>
<accession>A0ABW4HPD9</accession>
<dbReference type="GO" id="GO:0016301">
    <property type="term" value="F:kinase activity"/>
    <property type="evidence" value="ECO:0007669"/>
    <property type="project" value="UniProtKB-KW"/>
</dbReference>
<keyword evidence="3" id="KW-1185">Reference proteome</keyword>
<dbReference type="InterPro" id="IPR052519">
    <property type="entry name" value="Euk-type_GlcNAc_Kinase"/>
</dbReference>
<dbReference type="InterPro" id="IPR002731">
    <property type="entry name" value="ATPase_BadF"/>
</dbReference>
<reference evidence="3" key="1">
    <citation type="journal article" date="2019" name="Int. J. Syst. Evol. Microbiol.">
        <title>The Global Catalogue of Microorganisms (GCM) 10K type strain sequencing project: providing services to taxonomists for standard genome sequencing and annotation.</title>
        <authorList>
            <consortium name="The Broad Institute Genomics Platform"/>
            <consortium name="The Broad Institute Genome Sequencing Center for Infectious Disease"/>
            <person name="Wu L."/>
            <person name="Ma J."/>
        </authorList>
    </citation>
    <scope>NUCLEOTIDE SEQUENCE [LARGE SCALE GENOMIC DNA]</scope>
    <source>
        <strain evidence="3">CGMCC 1.12376</strain>
    </source>
</reference>
<dbReference type="SUPFAM" id="SSF53067">
    <property type="entry name" value="Actin-like ATPase domain"/>
    <property type="match status" value="2"/>
</dbReference>
<keyword evidence="2" id="KW-0808">Transferase</keyword>
<gene>
    <name evidence="2" type="ORF">ACFSBH_07450</name>
</gene>
<dbReference type="CDD" id="cd24007">
    <property type="entry name" value="ASKHA_NBD_eukNAGK-like"/>
    <property type="match status" value="1"/>
</dbReference>
<sequence>MMYVLGIDGGGTKTKGVLVKSTGEIIAEATVGATNPNSVGKDDLVTEFTRLFSQLRLKSGSYFTKVKQIYAGMSGVDHPEVRGEMERLISESVHSPIPITVNNDAITALYSGTLGKPGIVQIGGTGSITFGLNQQGELDRVGGWGYLLGEKGSGYALGSQALESAFRAYDGIGEKTTLHDLILRHFELEHLPDVIQKIYQAKNSKEVIASLSREVVMASEQGDVIAQQIIDENATYIAEAITCLIHKRFQGYNEKIPIVFTGGLFTRLDMFQDKMEDYFNNAGLNVSFIKPEMEPVGGAVVAALLQAGVQISKGFSLKR</sequence>
<name>A0ABW4HPD9_9BACI</name>
<organism evidence="2 3">
    <name type="scientific">Oceanobacillus luteolus</name>
    <dbReference type="NCBI Taxonomy" id="1274358"/>
    <lineage>
        <taxon>Bacteria</taxon>
        <taxon>Bacillati</taxon>
        <taxon>Bacillota</taxon>
        <taxon>Bacilli</taxon>
        <taxon>Bacillales</taxon>
        <taxon>Bacillaceae</taxon>
        <taxon>Oceanobacillus</taxon>
    </lineage>
</organism>
<dbReference type="Pfam" id="PF01869">
    <property type="entry name" value="BcrAD_BadFG"/>
    <property type="match status" value="1"/>
</dbReference>
<comment type="caution">
    <text evidence="2">The sequence shown here is derived from an EMBL/GenBank/DDBJ whole genome shotgun (WGS) entry which is preliminary data.</text>
</comment>
<keyword evidence="2" id="KW-0418">Kinase</keyword>
<feature type="domain" description="ATPase BadF/BadG/BcrA/BcrD type" evidence="1">
    <location>
        <begin position="5"/>
        <end position="303"/>
    </location>
</feature>
<dbReference type="EMBL" id="JBHUDE010000036">
    <property type="protein sequence ID" value="MFD1607484.1"/>
    <property type="molecule type" value="Genomic_DNA"/>
</dbReference>
<proteinExistence type="predicted"/>